<dbReference type="Gene3D" id="3.40.50.720">
    <property type="entry name" value="NAD(P)-binding Rossmann-like Domain"/>
    <property type="match status" value="1"/>
</dbReference>
<dbReference type="EMBL" id="FOYO01000001">
    <property type="protein sequence ID" value="SFR55971.1"/>
    <property type="molecule type" value="Genomic_DNA"/>
</dbReference>
<dbReference type="STRING" id="670154.SAMN04488002_3198"/>
<dbReference type="InterPro" id="IPR025311">
    <property type="entry name" value="DUF4166"/>
</dbReference>
<dbReference type="Pfam" id="PF03435">
    <property type="entry name" value="Sacchrp_dh_NADP"/>
    <property type="match status" value="1"/>
</dbReference>
<dbReference type="Pfam" id="PF13761">
    <property type="entry name" value="DUF4166"/>
    <property type="match status" value="1"/>
</dbReference>
<dbReference type="OrthoDB" id="528778at2"/>
<dbReference type="Proteomes" id="UP000199658">
    <property type="component" value="Unassembled WGS sequence"/>
</dbReference>
<evidence type="ECO:0000313" key="4">
    <source>
        <dbReference type="Proteomes" id="UP000199658"/>
    </source>
</evidence>
<organism evidence="3 4">
    <name type="scientific">Litoreibacter janthinus</name>
    <dbReference type="NCBI Taxonomy" id="670154"/>
    <lineage>
        <taxon>Bacteria</taxon>
        <taxon>Pseudomonadati</taxon>
        <taxon>Pseudomonadota</taxon>
        <taxon>Alphaproteobacteria</taxon>
        <taxon>Rhodobacterales</taxon>
        <taxon>Roseobacteraceae</taxon>
        <taxon>Litoreibacter</taxon>
    </lineage>
</organism>
<feature type="domain" description="Saccharopine dehydrogenase NADP binding" evidence="1">
    <location>
        <begin position="5"/>
        <end position="128"/>
    </location>
</feature>
<name>A0A1I6HNC8_9RHOB</name>
<dbReference type="PANTHER" id="PTHR43796">
    <property type="entry name" value="CARBOXYNORSPERMIDINE SYNTHASE"/>
    <property type="match status" value="1"/>
</dbReference>
<feature type="domain" description="DUF4166" evidence="2">
    <location>
        <begin position="388"/>
        <end position="546"/>
    </location>
</feature>
<accession>A0A1I6HNC8</accession>
<dbReference type="InterPro" id="IPR005097">
    <property type="entry name" value="Sacchrp_dh_NADP-bd"/>
</dbReference>
<keyword evidence="4" id="KW-1185">Reference proteome</keyword>
<dbReference type="AlphaFoldDB" id="A0A1I6HNC8"/>
<dbReference type="InterPro" id="IPR036291">
    <property type="entry name" value="NAD(P)-bd_dom_sf"/>
</dbReference>
<evidence type="ECO:0000259" key="2">
    <source>
        <dbReference type="Pfam" id="PF13761"/>
    </source>
</evidence>
<evidence type="ECO:0000313" key="3">
    <source>
        <dbReference type="EMBL" id="SFR55971.1"/>
    </source>
</evidence>
<protein>
    <submittedName>
        <fullName evidence="3">Saccharopine dehydrogenase NADP binding domain-containing protein</fullName>
    </submittedName>
</protein>
<dbReference type="RefSeq" id="WP_090218783.1">
    <property type="nucleotide sequence ID" value="NZ_FOYO01000001.1"/>
</dbReference>
<dbReference type="PANTHER" id="PTHR43796:SF2">
    <property type="entry name" value="CARBOXYNORSPERMIDINE SYNTHASE"/>
    <property type="match status" value="1"/>
</dbReference>
<reference evidence="4" key="1">
    <citation type="submission" date="2016-10" db="EMBL/GenBank/DDBJ databases">
        <authorList>
            <person name="Varghese N."/>
            <person name="Submissions S."/>
        </authorList>
    </citation>
    <scope>NUCLEOTIDE SEQUENCE [LARGE SCALE GENOMIC DNA]</scope>
    <source>
        <strain evidence="4">DSM 26921</strain>
    </source>
</reference>
<dbReference type="SUPFAM" id="SSF51735">
    <property type="entry name" value="NAD(P)-binding Rossmann-fold domains"/>
    <property type="match status" value="1"/>
</dbReference>
<proteinExistence type="predicted"/>
<sequence>MLKNVLLLGATGLFGGHLARQLAARDDIALTIAGRTRDALDQLADQIRAKAHAVDRADLKAVQRVLDQVQPFAVIDCSGPFQSYGAAPYAFAESVLQAGAHYLDIADGAEFVAGISALDQLAKDNGVCAWSGASTTPALSSAIAADLVQGFDSIELIETSILPGNKTPRGLSVMQAILGQVGKPFLRTRGGQVEAALGWDDSKSIAPSVGEKALAPRLAALVNTPDVALFPEYFRAATVTARAGLELVLFHRALSVARFIVPLLNIKALDRLSKPLLKLSNQFLRFGSDAGGMRVRVVGATIEKRQERVWDMIIPDGHGPKTPVQPAAILLDQLLAGHIQPGARPALAAFTRQEAEAQLATIHAVFERRDTDLTPIFAQALGDRFDQLPEAVRLLHCPAHVSRFGGSAEVQAATTVLGKLAALIGGFPLKGGQVPARVEIVADRQSETWSRDMGGKLFQSVLRYDPAKGMTETFGPLTFGLDLTVENGALHFPVTRGRAFGVLPIPHLLTPVSESTETVDAEGRFQFDVRLSLPTGGLIVHYKGTLEPK</sequence>
<gene>
    <name evidence="3" type="ORF">SAMN04488002_3198</name>
</gene>
<evidence type="ECO:0000259" key="1">
    <source>
        <dbReference type="Pfam" id="PF03435"/>
    </source>
</evidence>